<dbReference type="PROSITE" id="PS50011">
    <property type="entry name" value="PROTEIN_KINASE_DOM"/>
    <property type="match status" value="1"/>
</dbReference>
<comment type="caution">
    <text evidence="12">The sequence shown here is derived from an EMBL/GenBank/DDBJ whole genome shotgun (WGS) entry which is preliminary data.</text>
</comment>
<dbReference type="GO" id="GO:0004674">
    <property type="term" value="F:protein serine/threonine kinase activity"/>
    <property type="evidence" value="ECO:0007669"/>
    <property type="project" value="UniProtKB-KW"/>
</dbReference>
<dbReference type="PROSITE" id="PS00107">
    <property type="entry name" value="PROTEIN_KINASE_ATP"/>
    <property type="match status" value="1"/>
</dbReference>
<keyword evidence="5" id="KW-0418">Kinase</keyword>
<evidence type="ECO:0000313" key="13">
    <source>
        <dbReference type="Proteomes" id="UP000265618"/>
    </source>
</evidence>
<proteinExistence type="inferred from homology"/>
<dbReference type="PANTHER" id="PTHR24356:SF418">
    <property type="entry name" value="SERINE_THREONINE-PROTEIN KINASE WARTS"/>
    <property type="match status" value="1"/>
</dbReference>
<keyword evidence="13" id="KW-1185">Reference proteome</keyword>
<accession>A0A9K3D0P8</accession>
<dbReference type="InterPro" id="IPR000719">
    <property type="entry name" value="Prot_kinase_dom"/>
</dbReference>
<keyword evidence="2 10" id="KW-0723">Serine/threonine-protein kinase</keyword>
<dbReference type="Pfam" id="PF00069">
    <property type="entry name" value="Pkinase"/>
    <property type="match status" value="1"/>
</dbReference>
<reference evidence="12 13" key="1">
    <citation type="journal article" date="2018" name="PLoS ONE">
        <title>The draft genome of Kipferlia bialata reveals reductive genome evolution in fornicate parasites.</title>
        <authorList>
            <person name="Tanifuji G."/>
            <person name="Takabayashi S."/>
            <person name="Kume K."/>
            <person name="Takagi M."/>
            <person name="Nakayama T."/>
            <person name="Kamikawa R."/>
            <person name="Inagaki Y."/>
            <person name="Hashimoto T."/>
        </authorList>
    </citation>
    <scope>NUCLEOTIDE SEQUENCE [LARGE SCALE GENOMIC DNA]</scope>
    <source>
        <strain evidence="12">NY0173</strain>
    </source>
</reference>
<dbReference type="PIRSF" id="PIRSF000654">
    <property type="entry name" value="Integrin-linked_kinase"/>
    <property type="match status" value="1"/>
</dbReference>
<dbReference type="Proteomes" id="UP000265618">
    <property type="component" value="Unassembled WGS sequence"/>
</dbReference>
<evidence type="ECO:0000256" key="2">
    <source>
        <dbReference type="ARBA" id="ARBA00022527"/>
    </source>
</evidence>
<dbReference type="InterPro" id="IPR011009">
    <property type="entry name" value="Kinase-like_dom_sf"/>
</dbReference>
<comment type="catalytic activity">
    <reaction evidence="7">
        <text>L-threonyl-[protein] + ATP = O-phospho-L-threonyl-[protein] + ADP + H(+)</text>
        <dbReference type="Rhea" id="RHEA:46608"/>
        <dbReference type="Rhea" id="RHEA-COMP:11060"/>
        <dbReference type="Rhea" id="RHEA-COMP:11605"/>
        <dbReference type="ChEBI" id="CHEBI:15378"/>
        <dbReference type="ChEBI" id="CHEBI:30013"/>
        <dbReference type="ChEBI" id="CHEBI:30616"/>
        <dbReference type="ChEBI" id="CHEBI:61977"/>
        <dbReference type="ChEBI" id="CHEBI:456216"/>
        <dbReference type="EC" id="2.7.11.1"/>
    </reaction>
</comment>
<evidence type="ECO:0000256" key="9">
    <source>
        <dbReference type="PROSITE-ProRule" id="PRU10141"/>
    </source>
</evidence>
<evidence type="ECO:0000259" key="11">
    <source>
        <dbReference type="PROSITE" id="PS50011"/>
    </source>
</evidence>
<gene>
    <name evidence="12" type="ORF">KIPB_007754</name>
</gene>
<keyword evidence="6 9" id="KW-0067">ATP-binding</keyword>
<dbReference type="Gene3D" id="1.10.510.10">
    <property type="entry name" value="Transferase(Phosphotransferase) domain 1"/>
    <property type="match status" value="1"/>
</dbReference>
<dbReference type="SMART" id="SM00220">
    <property type="entry name" value="S_TKc"/>
    <property type="match status" value="1"/>
</dbReference>
<dbReference type="AlphaFoldDB" id="A0A9K3D0P8"/>
<evidence type="ECO:0000256" key="7">
    <source>
        <dbReference type="ARBA" id="ARBA00047899"/>
    </source>
</evidence>
<feature type="binding site" evidence="9">
    <location>
        <position position="56"/>
    </location>
    <ligand>
        <name>ATP</name>
        <dbReference type="ChEBI" id="CHEBI:30616"/>
    </ligand>
</feature>
<organism evidence="12 13">
    <name type="scientific">Kipferlia bialata</name>
    <dbReference type="NCBI Taxonomy" id="797122"/>
    <lineage>
        <taxon>Eukaryota</taxon>
        <taxon>Metamonada</taxon>
        <taxon>Carpediemonas-like organisms</taxon>
        <taxon>Kipferlia</taxon>
    </lineage>
</organism>
<dbReference type="GO" id="GO:0035556">
    <property type="term" value="P:intracellular signal transduction"/>
    <property type="evidence" value="ECO:0007669"/>
    <property type="project" value="TreeGrafter"/>
</dbReference>
<dbReference type="GO" id="GO:0005524">
    <property type="term" value="F:ATP binding"/>
    <property type="evidence" value="ECO:0007669"/>
    <property type="project" value="UniProtKB-UniRule"/>
</dbReference>
<evidence type="ECO:0000256" key="6">
    <source>
        <dbReference type="ARBA" id="ARBA00022840"/>
    </source>
</evidence>
<sequence>MLDGALNITTEAKSLTVLSRSDFDVIEFVGQGSYGEVYRAIHHHDGLDVALKCIGKLSLVRQNEVQSMITERQVLLTLKNTPNIVKLYGTFQDMDSVYFVLEYCTLGDLSLLIKTYGRLPISWVRFFTAEIARAIHLVHLAGYVHRDIKASNVLIAHDGHARLSDFGTAIEHSELGSKPTLVGTALYTAPEVLREESQGMPADMWGLGCVIYEMLCGQPPFASPGHQAIFNQILNNEWSFPKDIVDSAPPELLRLIKNLLEPDVSKRMTGPEVLLDPFFGVIAFDKLSK</sequence>
<evidence type="ECO:0000256" key="10">
    <source>
        <dbReference type="RuleBase" id="RU000304"/>
    </source>
</evidence>
<comment type="similarity">
    <text evidence="10">Belongs to the protein kinase superfamily.</text>
</comment>
<evidence type="ECO:0000313" key="12">
    <source>
        <dbReference type="EMBL" id="GIQ85987.1"/>
    </source>
</evidence>
<dbReference type="InterPro" id="IPR008271">
    <property type="entry name" value="Ser/Thr_kinase_AS"/>
</dbReference>
<keyword evidence="3" id="KW-0808">Transferase</keyword>
<evidence type="ECO:0000256" key="4">
    <source>
        <dbReference type="ARBA" id="ARBA00022741"/>
    </source>
</evidence>
<dbReference type="OrthoDB" id="347657at2759"/>
<dbReference type="PROSITE" id="PS00108">
    <property type="entry name" value="PROTEIN_KINASE_ST"/>
    <property type="match status" value="1"/>
</dbReference>
<dbReference type="Gene3D" id="3.30.200.20">
    <property type="entry name" value="Phosphorylase Kinase, domain 1"/>
    <property type="match status" value="1"/>
</dbReference>
<evidence type="ECO:0000256" key="5">
    <source>
        <dbReference type="ARBA" id="ARBA00022777"/>
    </source>
</evidence>
<dbReference type="EMBL" id="BDIP01002249">
    <property type="protein sequence ID" value="GIQ85987.1"/>
    <property type="molecule type" value="Genomic_DNA"/>
</dbReference>
<dbReference type="InterPro" id="IPR017441">
    <property type="entry name" value="Protein_kinase_ATP_BS"/>
</dbReference>
<feature type="domain" description="Protein kinase" evidence="11">
    <location>
        <begin position="23"/>
        <end position="279"/>
    </location>
</feature>
<dbReference type="SUPFAM" id="SSF56112">
    <property type="entry name" value="Protein kinase-like (PK-like)"/>
    <property type="match status" value="1"/>
</dbReference>
<evidence type="ECO:0000256" key="8">
    <source>
        <dbReference type="ARBA" id="ARBA00048679"/>
    </source>
</evidence>
<evidence type="ECO:0000256" key="1">
    <source>
        <dbReference type="ARBA" id="ARBA00012513"/>
    </source>
</evidence>
<dbReference type="InterPro" id="IPR050236">
    <property type="entry name" value="Ser_Thr_kinase_AGC"/>
</dbReference>
<dbReference type="FunFam" id="3.30.200.20:FF:000042">
    <property type="entry name" value="Aurora kinase A"/>
    <property type="match status" value="1"/>
</dbReference>
<dbReference type="PANTHER" id="PTHR24356">
    <property type="entry name" value="SERINE/THREONINE-PROTEIN KINASE"/>
    <property type="match status" value="1"/>
</dbReference>
<name>A0A9K3D0P8_9EUKA</name>
<dbReference type="EC" id="2.7.11.1" evidence="1"/>
<protein>
    <recommendedName>
        <fullName evidence="1">non-specific serine/threonine protein kinase</fullName>
        <ecNumber evidence="1">2.7.11.1</ecNumber>
    </recommendedName>
</protein>
<keyword evidence="4 9" id="KW-0547">Nucleotide-binding</keyword>
<evidence type="ECO:0000256" key="3">
    <source>
        <dbReference type="ARBA" id="ARBA00022679"/>
    </source>
</evidence>
<comment type="catalytic activity">
    <reaction evidence="8">
        <text>L-seryl-[protein] + ATP = O-phospho-L-seryl-[protein] + ADP + H(+)</text>
        <dbReference type="Rhea" id="RHEA:17989"/>
        <dbReference type="Rhea" id="RHEA-COMP:9863"/>
        <dbReference type="Rhea" id="RHEA-COMP:11604"/>
        <dbReference type="ChEBI" id="CHEBI:15378"/>
        <dbReference type="ChEBI" id="CHEBI:29999"/>
        <dbReference type="ChEBI" id="CHEBI:30616"/>
        <dbReference type="ChEBI" id="CHEBI:83421"/>
        <dbReference type="ChEBI" id="CHEBI:456216"/>
        <dbReference type="EC" id="2.7.11.1"/>
    </reaction>
</comment>